<keyword evidence="1" id="KW-0614">Plasmid</keyword>
<geneLocation type="plasmid" evidence="1 2">
    <name>p_unnamed1</name>
</geneLocation>
<proteinExistence type="predicted"/>
<gene>
    <name evidence="1" type="ORF">N8E88_10775</name>
</gene>
<dbReference type="Proteomes" id="UP001061991">
    <property type="component" value="Plasmid p_unnamed1"/>
</dbReference>
<evidence type="ECO:0000313" key="1">
    <source>
        <dbReference type="EMBL" id="UXN58502.1"/>
    </source>
</evidence>
<organism evidence="1 2">
    <name type="scientific">Phyllobacterium zundukense</name>
    <dbReference type="NCBI Taxonomy" id="1867719"/>
    <lineage>
        <taxon>Bacteria</taxon>
        <taxon>Pseudomonadati</taxon>
        <taxon>Pseudomonadota</taxon>
        <taxon>Alphaproteobacteria</taxon>
        <taxon>Hyphomicrobiales</taxon>
        <taxon>Phyllobacteriaceae</taxon>
        <taxon>Phyllobacterium</taxon>
    </lineage>
</organism>
<name>A0ACD4CYA6_9HYPH</name>
<reference evidence="1" key="1">
    <citation type="submission" date="2022-09" db="EMBL/GenBank/DDBJ databases">
        <title>Interaction between co-microsymbionts with complementary sets of symbiotic genes in legume-rhizobium systems.</title>
        <authorList>
            <person name="Safronova V."/>
            <person name="Sazanova A."/>
            <person name="Afonin A."/>
            <person name="Chirak E."/>
        </authorList>
    </citation>
    <scope>NUCLEOTIDE SEQUENCE</scope>
    <source>
        <strain evidence="1">A18/3m</strain>
    </source>
</reference>
<dbReference type="EMBL" id="CP104972">
    <property type="protein sequence ID" value="UXN58502.1"/>
    <property type="molecule type" value="Genomic_DNA"/>
</dbReference>
<sequence length="229" mass="25822">MSWNLKPPASLEAFVEIASMAGGLPFVEADRGRAARNYADHATSDAVTPTKVISGEAVVEFWRAAGPTLWFAKDVDFDRRFRERFLDLHEAAARGELSDWLSTPTGALALVILLDQFPRNAFRGTPRMYETDQMAREIASDAIVAGYDEAIEAEMRLFLYLPFGHSESLPDQLLSVELGKRLGEPNLSHARRHCDIVQRFGRFPHRNPILGRTMRPEEQRYLDEGGYRG</sequence>
<keyword evidence="2" id="KW-1185">Reference proteome</keyword>
<evidence type="ECO:0000313" key="2">
    <source>
        <dbReference type="Proteomes" id="UP001061991"/>
    </source>
</evidence>
<protein>
    <submittedName>
        <fullName evidence="1">DUF924 family protein</fullName>
    </submittedName>
</protein>
<accession>A0ACD4CYA6</accession>